<evidence type="ECO:0000313" key="2">
    <source>
        <dbReference type="Proteomes" id="UP000824072"/>
    </source>
</evidence>
<proteinExistence type="predicted"/>
<dbReference type="Proteomes" id="UP000824072">
    <property type="component" value="Unassembled WGS sequence"/>
</dbReference>
<reference evidence="1" key="2">
    <citation type="journal article" date="2021" name="PeerJ">
        <title>Extensive microbial diversity within the chicken gut microbiome revealed by metagenomics and culture.</title>
        <authorList>
            <person name="Gilroy R."/>
            <person name="Ravi A."/>
            <person name="Getino M."/>
            <person name="Pursley I."/>
            <person name="Horton D.L."/>
            <person name="Alikhan N.F."/>
            <person name="Baker D."/>
            <person name="Gharbi K."/>
            <person name="Hall N."/>
            <person name="Watson M."/>
            <person name="Adriaenssens E.M."/>
            <person name="Foster-Nyarko E."/>
            <person name="Jarju S."/>
            <person name="Secka A."/>
            <person name="Antonio M."/>
            <person name="Oren A."/>
            <person name="Chaudhuri R.R."/>
            <person name="La Ragione R."/>
            <person name="Hildebrand F."/>
            <person name="Pallen M.J."/>
        </authorList>
    </citation>
    <scope>NUCLEOTIDE SEQUENCE</scope>
    <source>
        <strain evidence="1">ChiHcec3-11533</strain>
    </source>
</reference>
<name>A0A9D1LCM1_9FIRM</name>
<protein>
    <submittedName>
        <fullName evidence="1">DUF1240 domain-containing protein</fullName>
    </submittedName>
</protein>
<dbReference type="AlphaFoldDB" id="A0A9D1LCM1"/>
<dbReference type="EMBL" id="DVMU01000100">
    <property type="protein sequence ID" value="HIU33822.1"/>
    <property type="molecule type" value="Genomic_DNA"/>
</dbReference>
<organism evidence="1 2">
    <name type="scientific">Candidatus Pullichristensenella excrementigallinarum</name>
    <dbReference type="NCBI Taxonomy" id="2840907"/>
    <lineage>
        <taxon>Bacteria</taxon>
        <taxon>Bacillati</taxon>
        <taxon>Bacillota</taxon>
        <taxon>Clostridia</taxon>
        <taxon>Candidatus Pullichristensenella</taxon>
    </lineage>
</organism>
<comment type="caution">
    <text evidence="1">The sequence shown here is derived from an EMBL/GenBank/DDBJ whole genome shotgun (WGS) entry which is preliminary data.</text>
</comment>
<sequence length="29" mass="3265">MSRKNGIKICTRISMQSPQKFVHDAAICT</sequence>
<gene>
    <name evidence="1" type="ORF">IAB02_04605</name>
</gene>
<reference evidence="1" key="1">
    <citation type="submission" date="2020-10" db="EMBL/GenBank/DDBJ databases">
        <authorList>
            <person name="Gilroy R."/>
        </authorList>
    </citation>
    <scope>NUCLEOTIDE SEQUENCE</scope>
    <source>
        <strain evidence="1">ChiHcec3-11533</strain>
    </source>
</reference>
<accession>A0A9D1LCM1</accession>
<evidence type="ECO:0000313" key="1">
    <source>
        <dbReference type="EMBL" id="HIU33822.1"/>
    </source>
</evidence>